<evidence type="ECO:0000256" key="1">
    <source>
        <dbReference type="SAM" id="MobiDB-lite"/>
    </source>
</evidence>
<evidence type="ECO:0000313" key="4">
    <source>
        <dbReference type="Proteomes" id="UP001317870"/>
    </source>
</evidence>
<organism evidence="3 4">
    <name type="scientific">Nocardia sputorum</name>
    <dbReference type="NCBI Taxonomy" id="2984338"/>
    <lineage>
        <taxon>Bacteria</taxon>
        <taxon>Bacillati</taxon>
        <taxon>Actinomycetota</taxon>
        <taxon>Actinomycetes</taxon>
        <taxon>Mycobacteriales</taxon>
        <taxon>Nocardiaceae</taxon>
        <taxon>Nocardia</taxon>
    </lineage>
</organism>
<feature type="compositionally biased region" description="Basic and acidic residues" evidence="1">
    <location>
        <begin position="106"/>
        <end position="115"/>
    </location>
</feature>
<sequence length="159" mass="16912">MNSIGQRKRRGKGAVMGSVLPVVTETGGERRRGPTGRRRKTVKTGAFALIVAGLAAGAIGAAGGAAAESLSRSDHSGRAGSHGDSTGWHEIDPFGYQHSDPNPLRQNEHQHALREYHRKNKPRPAESGPGDSTGDAAWSRTPRPDGSGWTVCRPQAKWC</sequence>
<keyword evidence="2" id="KW-1133">Transmembrane helix</keyword>
<dbReference type="EMBL" id="AP026978">
    <property type="protein sequence ID" value="BDU01179.1"/>
    <property type="molecule type" value="Genomic_DNA"/>
</dbReference>
<keyword evidence="4" id="KW-1185">Reference proteome</keyword>
<protein>
    <submittedName>
        <fullName evidence="3">Uncharacterized protein</fullName>
    </submittedName>
</protein>
<evidence type="ECO:0000256" key="2">
    <source>
        <dbReference type="SAM" id="Phobius"/>
    </source>
</evidence>
<feature type="transmembrane region" description="Helical" evidence="2">
    <location>
        <begin position="46"/>
        <end position="67"/>
    </location>
</feature>
<proteinExistence type="predicted"/>
<keyword evidence="2" id="KW-0812">Transmembrane</keyword>
<gene>
    <name evidence="3" type="ORF">IFM12276_42070</name>
</gene>
<dbReference type="Proteomes" id="UP001317870">
    <property type="component" value="Chromosome"/>
</dbReference>
<feature type="region of interest" description="Disordered" evidence="1">
    <location>
        <begin position="61"/>
        <end position="159"/>
    </location>
</feature>
<name>A0ABN6U7I1_9NOCA</name>
<evidence type="ECO:0000313" key="3">
    <source>
        <dbReference type="EMBL" id="BDU01179.1"/>
    </source>
</evidence>
<accession>A0ABN6U7I1</accession>
<feature type="compositionally biased region" description="Basic residues" evidence="1">
    <location>
        <begin position="1"/>
        <end position="12"/>
    </location>
</feature>
<keyword evidence="2" id="KW-0472">Membrane</keyword>
<feature type="region of interest" description="Disordered" evidence="1">
    <location>
        <begin position="1"/>
        <end position="41"/>
    </location>
</feature>
<reference evidence="3 4" key="1">
    <citation type="submission" date="2022-11" db="EMBL/GenBank/DDBJ databases">
        <title>Genome Sequencing of Nocardia sp. ON39_IFM12276 and assembly.</title>
        <authorList>
            <person name="Shimojima M."/>
            <person name="Toyokawa M."/>
            <person name="Uesaka K."/>
        </authorList>
    </citation>
    <scope>NUCLEOTIDE SEQUENCE [LARGE SCALE GENOMIC DNA]</scope>
    <source>
        <strain evidence="3 4">IFM 12276</strain>
    </source>
</reference>